<dbReference type="EMBL" id="JYDJ01000374">
    <property type="protein sequence ID" value="KRX36292.1"/>
    <property type="molecule type" value="Genomic_DNA"/>
</dbReference>
<keyword evidence="2" id="KW-1185">Reference proteome</keyword>
<dbReference type="Proteomes" id="UP000055048">
    <property type="component" value="Unassembled WGS sequence"/>
</dbReference>
<gene>
    <name evidence="1" type="ORF">T05_10276</name>
</gene>
<evidence type="ECO:0000313" key="2">
    <source>
        <dbReference type="Proteomes" id="UP000055048"/>
    </source>
</evidence>
<name>A0A0V0TBC3_9BILA</name>
<organism evidence="1 2">
    <name type="scientific">Trichinella murrelli</name>
    <dbReference type="NCBI Taxonomy" id="144512"/>
    <lineage>
        <taxon>Eukaryota</taxon>
        <taxon>Metazoa</taxon>
        <taxon>Ecdysozoa</taxon>
        <taxon>Nematoda</taxon>
        <taxon>Enoplea</taxon>
        <taxon>Dorylaimia</taxon>
        <taxon>Trichinellida</taxon>
        <taxon>Trichinellidae</taxon>
        <taxon>Trichinella</taxon>
    </lineage>
</organism>
<comment type="caution">
    <text evidence="1">The sequence shown here is derived from an EMBL/GenBank/DDBJ whole genome shotgun (WGS) entry which is preliminary data.</text>
</comment>
<evidence type="ECO:0000313" key="1">
    <source>
        <dbReference type="EMBL" id="KRX36292.1"/>
    </source>
</evidence>
<proteinExistence type="predicted"/>
<accession>A0A0V0TBC3</accession>
<protein>
    <submittedName>
        <fullName evidence="1">Uncharacterized protein</fullName>
    </submittedName>
</protein>
<reference evidence="1 2" key="1">
    <citation type="submission" date="2015-01" db="EMBL/GenBank/DDBJ databases">
        <title>Evolution of Trichinella species and genotypes.</title>
        <authorList>
            <person name="Korhonen P.K."/>
            <person name="Edoardo P."/>
            <person name="Giuseppe L.R."/>
            <person name="Gasser R.B."/>
        </authorList>
    </citation>
    <scope>NUCLEOTIDE SEQUENCE [LARGE SCALE GENOMIC DNA]</scope>
    <source>
        <strain evidence="1">ISS417</strain>
    </source>
</reference>
<sequence length="139" mass="15648">MCCGIPVHYQLGILNFYPSRSYGIYEFDVAEDDSMFLTDARVESEFIGYCCTLPSVESITGFVAYAEKNKFIFGFLDDKYDVAFKVPYEMNSSNGVSMFIFDPVVHRLLFDPFIDPLDSPIDPDGSISTTLAPSDLDEQ</sequence>
<dbReference type="AlphaFoldDB" id="A0A0V0TBC3"/>